<evidence type="ECO:0000256" key="2">
    <source>
        <dbReference type="ARBA" id="ARBA00022553"/>
    </source>
</evidence>
<feature type="compositionally biased region" description="Acidic residues" evidence="8">
    <location>
        <begin position="25"/>
        <end position="34"/>
    </location>
</feature>
<feature type="compositionally biased region" description="Low complexity" evidence="8">
    <location>
        <begin position="684"/>
        <end position="702"/>
    </location>
</feature>
<dbReference type="GO" id="GO:0000978">
    <property type="term" value="F:RNA polymerase II cis-regulatory region sequence-specific DNA binding"/>
    <property type="evidence" value="ECO:0007669"/>
    <property type="project" value="TreeGrafter"/>
</dbReference>
<proteinExistence type="predicted"/>
<dbReference type="GO" id="GO:0000981">
    <property type="term" value="F:DNA-binding transcription factor activity, RNA polymerase II-specific"/>
    <property type="evidence" value="ECO:0007669"/>
    <property type="project" value="TreeGrafter"/>
</dbReference>
<accession>A0A8B9GBY4</accession>
<keyword evidence="4" id="KW-0238">DNA-binding</keyword>
<name>A0A8B9GBY4_9PSIT</name>
<dbReference type="Gene3D" id="4.10.280.10">
    <property type="entry name" value="Helix-loop-helix DNA-binding domain"/>
    <property type="match status" value="1"/>
</dbReference>
<evidence type="ECO:0000313" key="11">
    <source>
        <dbReference type="Proteomes" id="UP000694522"/>
    </source>
</evidence>
<protein>
    <submittedName>
        <fullName evidence="10">MLX interacting protein</fullName>
    </submittedName>
</protein>
<keyword evidence="7" id="KW-0175">Coiled coil</keyword>
<evidence type="ECO:0000313" key="10">
    <source>
        <dbReference type="Ensembl" id="ENSACOP00000022061.1"/>
    </source>
</evidence>
<dbReference type="InterPro" id="IPR052207">
    <property type="entry name" value="Max-like/E-box_TFs"/>
</dbReference>
<evidence type="ECO:0000256" key="3">
    <source>
        <dbReference type="ARBA" id="ARBA00023015"/>
    </source>
</evidence>
<dbReference type="InterPro" id="IPR011598">
    <property type="entry name" value="bHLH_dom"/>
</dbReference>
<dbReference type="InterPro" id="IPR036638">
    <property type="entry name" value="HLH_DNA-bd_sf"/>
</dbReference>
<evidence type="ECO:0000256" key="7">
    <source>
        <dbReference type="SAM" id="Coils"/>
    </source>
</evidence>
<dbReference type="PROSITE" id="PS50888">
    <property type="entry name" value="BHLH"/>
    <property type="match status" value="1"/>
</dbReference>
<dbReference type="GO" id="GO:0046983">
    <property type="term" value="F:protein dimerization activity"/>
    <property type="evidence" value="ECO:0007669"/>
    <property type="project" value="InterPro"/>
</dbReference>
<dbReference type="PANTHER" id="PTHR15741:SF23">
    <property type="entry name" value="MLX-INTERACTING PROTEIN"/>
    <property type="match status" value="1"/>
</dbReference>
<keyword evidence="5" id="KW-0804">Transcription</keyword>
<dbReference type="SMART" id="SM00353">
    <property type="entry name" value="HLH"/>
    <property type="match status" value="1"/>
</dbReference>
<keyword evidence="11" id="KW-1185">Reference proteome</keyword>
<dbReference type="Proteomes" id="UP000694522">
    <property type="component" value="Unplaced"/>
</dbReference>
<evidence type="ECO:0000256" key="6">
    <source>
        <dbReference type="ARBA" id="ARBA00023242"/>
    </source>
</evidence>
<feature type="region of interest" description="Disordered" evidence="8">
    <location>
        <begin position="659"/>
        <end position="710"/>
    </location>
</feature>
<evidence type="ECO:0000256" key="8">
    <source>
        <dbReference type="SAM" id="MobiDB-lite"/>
    </source>
</evidence>
<feature type="region of interest" description="Disordered" evidence="8">
    <location>
        <begin position="337"/>
        <end position="361"/>
    </location>
</feature>
<dbReference type="CDD" id="cd21772">
    <property type="entry name" value="NES2-NLS_MLXIP"/>
    <property type="match status" value="1"/>
</dbReference>
<feature type="compositionally biased region" description="Low complexity" evidence="8">
    <location>
        <begin position="337"/>
        <end position="351"/>
    </location>
</feature>
<dbReference type="FunFam" id="4.10.280.10:FF:000028">
    <property type="entry name" value="MLX interacting protein like"/>
    <property type="match status" value="1"/>
</dbReference>
<reference evidence="10" key="2">
    <citation type="submission" date="2025-09" db="UniProtKB">
        <authorList>
            <consortium name="Ensembl"/>
        </authorList>
    </citation>
    <scope>IDENTIFICATION</scope>
</reference>
<dbReference type="CDD" id="cd19688">
    <property type="entry name" value="bHLHzip_MLXIP"/>
    <property type="match status" value="1"/>
</dbReference>
<dbReference type="Ensembl" id="ENSACOT00000022838.1">
    <property type="protein sequence ID" value="ENSACOP00000022061.1"/>
    <property type="gene ID" value="ENSACOG00000015050.1"/>
</dbReference>
<sequence length="915" mass="100501">MAADVFMRPAQLIGAAGPLSPRTEPDEDSSDTDDGGTSPGGGRRCGPRRGQPPGPQIIHSGHFMVSSPHSEHPPKKGYDFDTVNEQTCQTYQFGAARGGGGAGGRLSIDASLTKLFECMSLAYSGKLVSPKWKNFKGLKLQWRDKIRLNNAIWRAWYMQYLEKRKNPVCHFVTPLDGSVDVDEHRRPEAIATEGKYWKRRIEIVIREYHKWRTYFKKRLQKHKDEDLSSLVRDDDVVLWQKRRYGRETPVPMEEGSLLDADMLMSEFTDTLFSTLSSHQLVSWPNSRDIAHLGNADMIQPGLIPLQPNFDFMDTFEPFQDLFTPSRSNNYFPSVSAVSSATTDSSNHSSQSPVLPSGSLPNTLPAGNISDGLITSSVPAPVIPDVGTDQCLNIKSEGSFIQPADYTPASSLSEPQTFMPVFQTPLLLLQPATQQHQSPLPAVPLNSSLSSPPAVFAAPETQKFGLSESTVITHTASATLTHNAPATTFSQNQNLVLATQQSGAGVPCNMSFQTTVLQGQPWPQLQSQLTFALLKAVPLASAGTRPKESKNIVPALKPENVSLLKNAFITPAAFQGQSRAVIVTPAPLKREGILTPATSQSNVAIAPAGIVRAPGVTEFRSNILVGPAQRAPSSQQTQSTVSHLFSPSVVQDVLVKGEQIPSHNSSSQVPSPTPNRDCQNSGQASPCTSEQSPSPQSPQNSCSGKPATDPSMAALKNRRMKHISEQKRRFNIQIGFSTLNSLVSTNSKSISHAIMLQKTVEYIAKLQQERTQMQEETRRLREEIEELNAAIISCQQQLPATGVPVTRQRFDHMRRMFDEYVRSRTLQNWKFWIFSIIIKPLFESFNGMVSSTSFKDLNQTAVAWVDQHCSLPVLRPMVLNTLRHLGTTTSVLSDPSCLPEQAAEAVNKMDKTAGET</sequence>
<feature type="region of interest" description="Disordered" evidence="8">
    <location>
        <begin position="1"/>
        <end position="78"/>
    </location>
</feature>
<feature type="coiled-coil region" evidence="7">
    <location>
        <begin position="755"/>
        <end position="796"/>
    </location>
</feature>
<evidence type="ECO:0000259" key="9">
    <source>
        <dbReference type="PROSITE" id="PS50888"/>
    </source>
</evidence>
<dbReference type="AlphaFoldDB" id="A0A8B9GBY4"/>
<keyword evidence="3" id="KW-0805">Transcription regulation</keyword>
<dbReference type="GO" id="GO:0005634">
    <property type="term" value="C:nucleus"/>
    <property type="evidence" value="ECO:0007669"/>
    <property type="project" value="UniProtKB-SubCell"/>
</dbReference>
<dbReference type="PANTHER" id="PTHR15741">
    <property type="entry name" value="BASIC HELIX-LOOP-HELIX ZIP TRANSCRIPTION FACTOR"/>
    <property type="match status" value="1"/>
</dbReference>
<evidence type="ECO:0000256" key="5">
    <source>
        <dbReference type="ARBA" id="ARBA00023163"/>
    </source>
</evidence>
<feature type="compositionally biased region" description="Polar residues" evidence="8">
    <location>
        <begin position="660"/>
        <end position="683"/>
    </location>
</feature>
<reference evidence="10" key="1">
    <citation type="submission" date="2025-08" db="UniProtKB">
        <authorList>
            <consortium name="Ensembl"/>
        </authorList>
    </citation>
    <scope>IDENTIFICATION</scope>
</reference>
<organism evidence="10 11">
    <name type="scientific">Amazona collaria</name>
    <name type="common">yellow-billed parrot</name>
    <dbReference type="NCBI Taxonomy" id="241587"/>
    <lineage>
        <taxon>Eukaryota</taxon>
        <taxon>Metazoa</taxon>
        <taxon>Chordata</taxon>
        <taxon>Craniata</taxon>
        <taxon>Vertebrata</taxon>
        <taxon>Euteleostomi</taxon>
        <taxon>Archelosauria</taxon>
        <taxon>Archosauria</taxon>
        <taxon>Dinosauria</taxon>
        <taxon>Saurischia</taxon>
        <taxon>Theropoda</taxon>
        <taxon>Coelurosauria</taxon>
        <taxon>Aves</taxon>
        <taxon>Neognathae</taxon>
        <taxon>Neoaves</taxon>
        <taxon>Telluraves</taxon>
        <taxon>Australaves</taxon>
        <taxon>Psittaciformes</taxon>
        <taxon>Psittacidae</taxon>
        <taxon>Amazona</taxon>
    </lineage>
</organism>
<evidence type="ECO:0000256" key="1">
    <source>
        <dbReference type="ARBA" id="ARBA00004123"/>
    </source>
</evidence>
<evidence type="ECO:0000256" key="4">
    <source>
        <dbReference type="ARBA" id="ARBA00023125"/>
    </source>
</evidence>
<keyword evidence="6" id="KW-0539">Nucleus</keyword>
<dbReference type="Pfam" id="PF00010">
    <property type="entry name" value="HLH"/>
    <property type="match status" value="1"/>
</dbReference>
<feature type="compositionally biased region" description="Basic and acidic residues" evidence="8">
    <location>
        <begin position="69"/>
        <end position="78"/>
    </location>
</feature>
<dbReference type="SUPFAM" id="SSF47459">
    <property type="entry name" value="HLH, helix-loop-helix DNA-binding domain"/>
    <property type="match status" value="1"/>
</dbReference>
<comment type="subcellular location">
    <subcellularLocation>
        <location evidence="1">Nucleus</location>
    </subcellularLocation>
</comment>
<keyword evidence="2" id="KW-0597">Phosphoprotein</keyword>
<feature type="domain" description="BHLH" evidence="9">
    <location>
        <begin position="715"/>
        <end position="765"/>
    </location>
</feature>